<comment type="caution">
    <text evidence="3">The sequence shown here is derived from an EMBL/GenBank/DDBJ whole genome shotgun (WGS) entry which is preliminary data.</text>
</comment>
<dbReference type="NCBIfam" id="TIGR01552">
    <property type="entry name" value="phd_fam"/>
    <property type="match status" value="1"/>
</dbReference>
<evidence type="ECO:0000313" key="3">
    <source>
        <dbReference type="EMBL" id="MFC0548080.1"/>
    </source>
</evidence>
<dbReference type="PANTHER" id="PTHR35377">
    <property type="entry name" value="ANTITOXIN VAPB49-RELATED-RELATED"/>
    <property type="match status" value="1"/>
</dbReference>
<dbReference type="InterPro" id="IPR006442">
    <property type="entry name" value="Antitoxin_Phd/YefM"/>
</dbReference>
<protein>
    <recommendedName>
        <fullName evidence="2">Antitoxin</fullName>
    </recommendedName>
</protein>
<dbReference type="SUPFAM" id="SSF143120">
    <property type="entry name" value="YefM-like"/>
    <property type="match status" value="1"/>
</dbReference>
<organism evidence="3 4">
    <name type="scientific">Kutzneria chonburiensis</name>
    <dbReference type="NCBI Taxonomy" id="1483604"/>
    <lineage>
        <taxon>Bacteria</taxon>
        <taxon>Bacillati</taxon>
        <taxon>Actinomycetota</taxon>
        <taxon>Actinomycetes</taxon>
        <taxon>Pseudonocardiales</taxon>
        <taxon>Pseudonocardiaceae</taxon>
        <taxon>Kutzneria</taxon>
    </lineage>
</organism>
<keyword evidence="4" id="KW-1185">Reference proteome</keyword>
<dbReference type="InterPro" id="IPR051416">
    <property type="entry name" value="phD-YefM_TA_antitoxins"/>
</dbReference>
<sequence length="87" mass="9964">MDEIALRELRNHTSEVLHRVEAGEELTVTVSGRPVARLVPLPRRRPYLTLSEIVANRADAGLYDELREMLPETTDDLDDPWEKAARQ</sequence>
<reference evidence="3 4" key="1">
    <citation type="submission" date="2024-09" db="EMBL/GenBank/DDBJ databases">
        <authorList>
            <person name="Sun Q."/>
            <person name="Mori K."/>
        </authorList>
    </citation>
    <scope>NUCLEOTIDE SEQUENCE [LARGE SCALE GENOMIC DNA]</scope>
    <source>
        <strain evidence="3 4">TBRC 1432</strain>
    </source>
</reference>
<accession>A0ABV6N678</accession>
<dbReference type="EMBL" id="JBHLUD010000015">
    <property type="protein sequence ID" value="MFC0548080.1"/>
    <property type="molecule type" value="Genomic_DNA"/>
</dbReference>
<name>A0ABV6N678_9PSEU</name>
<evidence type="ECO:0000256" key="2">
    <source>
        <dbReference type="RuleBase" id="RU362080"/>
    </source>
</evidence>
<proteinExistence type="inferred from homology"/>
<dbReference type="InterPro" id="IPR036165">
    <property type="entry name" value="YefM-like_sf"/>
</dbReference>
<evidence type="ECO:0000256" key="1">
    <source>
        <dbReference type="ARBA" id="ARBA00009981"/>
    </source>
</evidence>
<dbReference type="RefSeq" id="WP_273938083.1">
    <property type="nucleotide sequence ID" value="NZ_CP097263.1"/>
</dbReference>
<comment type="similarity">
    <text evidence="1 2">Belongs to the phD/YefM antitoxin family.</text>
</comment>
<dbReference type="PANTHER" id="PTHR35377:SF5">
    <property type="entry name" value="ANTITOXIN VAPB46"/>
    <property type="match status" value="1"/>
</dbReference>
<comment type="function">
    <text evidence="2">Antitoxin component of a type II toxin-antitoxin (TA) system.</text>
</comment>
<dbReference type="Gene3D" id="3.40.1620.10">
    <property type="entry name" value="YefM-like domain"/>
    <property type="match status" value="1"/>
</dbReference>
<dbReference type="Pfam" id="PF02604">
    <property type="entry name" value="PhdYeFM_antitox"/>
    <property type="match status" value="1"/>
</dbReference>
<evidence type="ECO:0000313" key="4">
    <source>
        <dbReference type="Proteomes" id="UP001589810"/>
    </source>
</evidence>
<dbReference type="Proteomes" id="UP001589810">
    <property type="component" value="Unassembled WGS sequence"/>
</dbReference>
<gene>
    <name evidence="3" type="ORF">ACFFH7_41700</name>
</gene>